<dbReference type="Proteomes" id="UP001139336">
    <property type="component" value="Unassembled WGS sequence"/>
</dbReference>
<keyword evidence="13" id="KW-0560">Oxidoreductase</keyword>
<dbReference type="InterPro" id="IPR036922">
    <property type="entry name" value="Rieske_2Fe-2S_sf"/>
</dbReference>
<feature type="transmembrane region" description="Helical" evidence="20">
    <location>
        <begin position="160"/>
        <end position="181"/>
    </location>
</feature>
<evidence type="ECO:0000256" key="13">
    <source>
        <dbReference type="ARBA" id="ARBA00023002"/>
    </source>
</evidence>
<evidence type="ECO:0000313" key="22">
    <source>
        <dbReference type="EMBL" id="MCF4006259.1"/>
    </source>
</evidence>
<accession>A0A9X1TZZ6</accession>
<evidence type="ECO:0000256" key="5">
    <source>
        <dbReference type="ARBA" id="ARBA00022448"/>
    </source>
</evidence>
<keyword evidence="7" id="KW-0679">Respiratory chain</keyword>
<evidence type="ECO:0000256" key="15">
    <source>
        <dbReference type="ARBA" id="ARBA00023014"/>
    </source>
</evidence>
<dbReference type="EMBL" id="JAKGSI010000002">
    <property type="protein sequence ID" value="MCF4006259.1"/>
    <property type="molecule type" value="Genomic_DNA"/>
</dbReference>
<dbReference type="PROSITE" id="PS51296">
    <property type="entry name" value="RIESKE"/>
    <property type="match status" value="1"/>
</dbReference>
<comment type="similarity">
    <text evidence="3">Belongs to the Rieske iron-sulfur protein family.</text>
</comment>
<evidence type="ECO:0000256" key="8">
    <source>
        <dbReference type="ARBA" id="ARBA00022692"/>
    </source>
</evidence>
<dbReference type="GO" id="GO:0046872">
    <property type="term" value="F:metal ion binding"/>
    <property type="evidence" value="ECO:0007669"/>
    <property type="project" value="UniProtKB-KW"/>
</dbReference>
<dbReference type="Gene3D" id="2.102.10.10">
    <property type="entry name" value="Rieske [2Fe-2S] iron-sulphur domain"/>
    <property type="match status" value="1"/>
</dbReference>
<evidence type="ECO:0000259" key="21">
    <source>
        <dbReference type="PROSITE" id="PS51296"/>
    </source>
</evidence>
<comment type="subcellular location">
    <subcellularLocation>
        <location evidence="2">Cell membrane</location>
        <topology evidence="2">Multi-pass membrane protein</topology>
    </subcellularLocation>
</comment>
<proteinExistence type="inferred from homology"/>
<dbReference type="InterPro" id="IPR045603">
    <property type="entry name" value="QcrA_N"/>
</dbReference>
<evidence type="ECO:0000256" key="4">
    <source>
        <dbReference type="ARBA" id="ARBA00015816"/>
    </source>
</evidence>
<keyword evidence="11" id="KW-0249">Electron transport</keyword>
<reference evidence="22" key="1">
    <citation type="submission" date="2022-01" db="EMBL/GenBank/DDBJ databases">
        <title>Corynebacterium sp. nov isolated from isolated from the feces of the greater white-fronted geese (Anser albifrons) at Poyang Lake, PR China.</title>
        <authorList>
            <person name="Liu Q."/>
        </authorList>
    </citation>
    <scope>NUCLEOTIDE SEQUENCE</scope>
    <source>
        <strain evidence="22">JCM 32435</strain>
    </source>
</reference>
<dbReference type="SUPFAM" id="SSF50022">
    <property type="entry name" value="ISP domain"/>
    <property type="match status" value="1"/>
</dbReference>
<dbReference type="Pfam" id="PF00355">
    <property type="entry name" value="Rieske"/>
    <property type="match status" value="1"/>
</dbReference>
<feature type="domain" description="Rieske" evidence="21">
    <location>
        <begin position="320"/>
        <end position="386"/>
    </location>
</feature>
<protein>
    <recommendedName>
        <fullName evidence="4">Cytochrome bc1 complex Rieske iron-sulfur subunit</fullName>
    </recommendedName>
    <alternativeName>
        <fullName evidence="18">Cytochrome bc1 reductase complex subunit QcrA</fullName>
    </alternativeName>
    <alternativeName>
        <fullName evidence="19">Rieske iron-sulfur protein</fullName>
    </alternativeName>
</protein>
<evidence type="ECO:0000256" key="2">
    <source>
        <dbReference type="ARBA" id="ARBA00004651"/>
    </source>
</evidence>
<keyword evidence="6" id="KW-1003">Cell membrane</keyword>
<dbReference type="Pfam" id="PF19297">
    <property type="entry name" value="QcrA_N"/>
    <property type="match status" value="1"/>
</dbReference>
<evidence type="ECO:0000256" key="14">
    <source>
        <dbReference type="ARBA" id="ARBA00023004"/>
    </source>
</evidence>
<keyword evidence="10" id="KW-0479">Metal-binding</keyword>
<evidence type="ECO:0000256" key="18">
    <source>
        <dbReference type="ARBA" id="ARBA00029586"/>
    </source>
</evidence>
<evidence type="ECO:0000256" key="3">
    <source>
        <dbReference type="ARBA" id="ARBA00010651"/>
    </source>
</evidence>
<keyword evidence="5" id="KW-0813">Transport</keyword>
<dbReference type="InterPro" id="IPR017941">
    <property type="entry name" value="Rieske_2Fe-2S"/>
</dbReference>
<comment type="function">
    <text evidence="1">Iron-sulfur subunit of the cytochrome bc1 complex, an essential component of the respiratory electron transport chain required for ATP synthesis. The bc1 complex catalyzes the oxidation of menaquinol and the reduction of cytochrome c in the respiratory chain. The bc1 complex operates through a Q-cycle mechanism that couples electron transfer to generation of the proton gradient that drives ATP synthesis.</text>
</comment>
<evidence type="ECO:0000256" key="12">
    <source>
        <dbReference type="ARBA" id="ARBA00022989"/>
    </source>
</evidence>
<keyword evidence="23" id="KW-1185">Reference proteome</keyword>
<evidence type="ECO:0000256" key="11">
    <source>
        <dbReference type="ARBA" id="ARBA00022982"/>
    </source>
</evidence>
<evidence type="ECO:0000256" key="16">
    <source>
        <dbReference type="ARBA" id="ARBA00023136"/>
    </source>
</evidence>
<keyword evidence="17" id="KW-1015">Disulfide bond</keyword>
<evidence type="ECO:0000256" key="9">
    <source>
        <dbReference type="ARBA" id="ARBA00022714"/>
    </source>
</evidence>
<evidence type="ECO:0000256" key="19">
    <source>
        <dbReference type="ARBA" id="ARBA00032409"/>
    </source>
</evidence>
<keyword evidence="14" id="KW-0408">Iron</keyword>
<organism evidence="22 23">
    <name type="scientific">Corynebacterium uropygiale</name>
    <dbReference type="NCBI Taxonomy" id="1775911"/>
    <lineage>
        <taxon>Bacteria</taxon>
        <taxon>Bacillati</taxon>
        <taxon>Actinomycetota</taxon>
        <taxon>Actinomycetes</taxon>
        <taxon>Mycobacteriales</taxon>
        <taxon>Corynebacteriaceae</taxon>
        <taxon>Corynebacterium</taxon>
    </lineage>
</organism>
<evidence type="ECO:0000256" key="1">
    <source>
        <dbReference type="ARBA" id="ARBA00002494"/>
    </source>
</evidence>
<keyword evidence="12 20" id="KW-1133">Transmembrane helix</keyword>
<dbReference type="GO" id="GO:0005886">
    <property type="term" value="C:plasma membrane"/>
    <property type="evidence" value="ECO:0007669"/>
    <property type="project" value="UniProtKB-SubCell"/>
</dbReference>
<evidence type="ECO:0000256" key="17">
    <source>
        <dbReference type="ARBA" id="ARBA00023157"/>
    </source>
</evidence>
<keyword evidence="8 20" id="KW-0812">Transmembrane</keyword>
<dbReference type="InterPro" id="IPR014349">
    <property type="entry name" value="Rieske_Fe-S_prot"/>
</dbReference>
<evidence type="ECO:0000256" key="6">
    <source>
        <dbReference type="ARBA" id="ARBA00022475"/>
    </source>
</evidence>
<dbReference type="AlphaFoldDB" id="A0A9X1TZZ6"/>
<evidence type="ECO:0000256" key="10">
    <source>
        <dbReference type="ARBA" id="ARBA00022723"/>
    </source>
</evidence>
<gene>
    <name evidence="22" type="ORF">L1O03_03580</name>
</gene>
<evidence type="ECO:0000313" key="23">
    <source>
        <dbReference type="Proteomes" id="UP001139336"/>
    </source>
</evidence>
<dbReference type="GO" id="GO:0004497">
    <property type="term" value="F:monooxygenase activity"/>
    <property type="evidence" value="ECO:0007669"/>
    <property type="project" value="UniProtKB-ARBA"/>
</dbReference>
<keyword evidence="9" id="KW-0001">2Fe-2S</keyword>
<dbReference type="CDD" id="cd03467">
    <property type="entry name" value="Rieske"/>
    <property type="match status" value="1"/>
</dbReference>
<keyword evidence="16 20" id="KW-0472">Membrane</keyword>
<evidence type="ECO:0000256" key="20">
    <source>
        <dbReference type="SAM" id="Phobius"/>
    </source>
</evidence>
<dbReference type="RefSeq" id="WP_236118074.1">
    <property type="nucleotide sequence ID" value="NZ_JAKGSI010000002.1"/>
</dbReference>
<evidence type="ECO:0000256" key="7">
    <source>
        <dbReference type="ARBA" id="ARBA00022660"/>
    </source>
</evidence>
<dbReference type="PANTHER" id="PTHR10134">
    <property type="entry name" value="CYTOCHROME B-C1 COMPLEX SUBUNIT RIESKE, MITOCHONDRIAL"/>
    <property type="match status" value="1"/>
</dbReference>
<keyword evidence="15" id="KW-0411">Iron-sulfur</keyword>
<sequence>MSEKKKYSPQELNSMSNDELARLGTELDGVTVAYRKERFPVENDPASKRASVSVGVFLGLSIIGALGFLLVYLFWPWQYKGHGADGLWMYTFYTPLLGVCAALAIGGLGLAVVTYVKKIIPEEISVQRRHDGPSDEVDRRTMTALLNDSWNTSTLGRRKVLAGMLGASGVLAGLSVIFPVFSMIKNPWKKGPLGIQGDGTLWTSGWTLHSKGVKVYLGRDTGAIADFHDSEIGRHAKTEGISRLVRMRPEDLDAGSMETVFPLPADLVNDRDKHDKARDVYEEHMHSIHGPRNAVMLIRLRHKDAQEAVERQGQEDFHYGDYYAYSKICTHIGCPTSLYEAQTNRILCPCHQSQFDAKMYGKPLFGPAARALPQLPIEVDEEGYLVAKGDFIEPVGPAFWERRS</sequence>
<dbReference type="GO" id="GO:0016705">
    <property type="term" value="F:oxidoreductase activity, acting on paired donors, with incorporation or reduction of molecular oxygen"/>
    <property type="evidence" value="ECO:0007669"/>
    <property type="project" value="UniProtKB-ARBA"/>
</dbReference>
<feature type="transmembrane region" description="Helical" evidence="20">
    <location>
        <begin position="87"/>
        <end position="116"/>
    </location>
</feature>
<comment type="caution">
    <text evidence="22">The sequence shown here is derived from an EMBL/GenBank/DDBJ whole genome shotgun (WGS) entry which is preliminary data.</text>
</comment>
<feature type="transmembrane region" description="Helical" evidence="20">
    <location>
        <begin position="54"/>
        <end position="75"/>
    </location>
</feature>
<name>A0A9X1TZZ6_9CORY</name>
<dbReference type="GO" id="GO:0051537">
    <property type="term" value="F:2 iron, 2 sulfur cluster binding"/>
    <property type="evidence" value="ECO:0007669"/>
    <property type="project" value="UniProtKB-KW"/>
</dbReference>